<evidence type="ECO:0000313" key="3">
    <source>
        <dbReference type="Proteomes" id="UP000252680"/>
    </source>
</evidence>
<feature type="chain" id="PRO_5016859322" evidence="1">
    <location>
        <begin position="26"/>
        <end position="353"/>
    </location>
</feature>
<keyword evidence="3" id="KW-1185">Reference proteome</keyword>
<gene>
    <name evidence="2" type="ORF">NJLHNGOC_03675</name>
</gene>
<evidence type="ECO:0000256" key="1">
    <source>
        <dbReference type="SAM" id="SignalP"/>
    </source>
</evidence>
<accession>A0A365Z1D6</accession>
<dbReference type="Pfam" id="PF18958">
    <property type="entry name" value="DUF5700"/>
    <property type="match status" value="1"/>
</dbReference>
<dbReference type="InterPro" id="IPR043754">
    <property type="entry name" value="DUF5700"/>
</dbReference>
<dbReference type="AlphaFoldDB" id="A0A365Z1D6"/>
<name>A0A365Z1D6_9PROT</name>
<reference evidence="2 3" key="1">
    <citation type="submission" date="2018-05" db="EMBL/GenBank/DDBJ databases">
        <title>Komagataeibacter cocois sp. nov., for a novel cellulose- producing strain isolated from coconut milk.</title>
        <authorList>
            <person name="Liu L."/>
            <person name="Wang Y."/>
            <person name="Liu S."/>
            <person name="Bi J."/>
            <person name="Chen H."/>
            <person name="Deng J."/>
            <person name="Zhang C."/>
            <person name="Hu Q."/>
            <person name="Li C."/>
        </authorList>
    </citation>
    <scope>NUCLEOTIDE SEQUENCE [LARGE SCALE GENOMIC DNA]</scope>
    <source>
        <strain evidence="2 3">WE7</strain>
    </source>
</reference>
<organism evidence="2 3">
    <name type="scientific">Novacetimonas cocois</name>
    <dbReference type="NCBI Taxonomy" id="1747507"/>
    <lineage>
        <taxon>Bacteria</taxon>
        <taxon>Pseudomonadati</taxon>
        <taxon>Pseudomonadota</taxon>
        <taxon>Alphaproteobacteria</taxon>
        <taxon>Acetobacterales</taxon>
        <taxon>Acetobacteraceae</taxon>
        <taxon>Novacetimonas</taxon>
    </lineage>
</organism>
<feature type="signal peptide" evidence="1">
    <location>
        <begin position="1"/>
        <end position="25"/>
    </location>
</feature>
<protein>
    <submittedName>
        <fullName evidence="2">Uncharacterized protein</fullName>
    </submittedName>
</protein>
<dbReference type="EMBL" id="QEXL01000003">
    <property type="protein sequence ID" value="RBM08858.1"/>
    <property type="molecule type" value="Genomic_DNA"/>
</dbReference>
<sequence length="353" mass="39081">MLRRSVLLLLLLTAGLALDAPQAMATGKFSDVPMPTIILDTQGASEWVRCMRVTKNDIARCNAMSATTDGGKLAELSVPTFGTLPSGTIKLPSVQSVQTLLDTMSHWHLQDIAREVAAYVPPLKGSGHTLRIFVVGNGVPSFSDMYVRHFSWRHGIPFLNETSGDPVMLIDARQVASYGNTGTNAADIIKDVLHHEIFHIYFSWYRATDARWQSFMKAMTPERQLLLDVQDEGIAHYLGDPAWKQTGFPRARGQAAMDTLGKVILAFRNGTVTPDMLQKANEGSFWEKYADIAGGLFATGIDHVFGKATIRQSVQDGPACFILKYDAATRQDPSLPPLTDTIRQWAYQPEWRL</sequence>
<evidence type="ECO:0000313" key="2">
    <source>
        <dbReference type="EMBL" id="RBM08858.1"/>
    </source>
</evidence>
<comment type="caution">
    <text evidence="2">The sequence shown here is derived from an EMBL/GenBank/DDBJ whole genome shotgun (WGS) entry which is preliminary data.</text>
</comment>
<dbReference type="Proteomes" id="UP000252680">
    <property type="component" value="Unassembled WGS sequence"/>
</dbReference>
<proteinExistence type="predicted"/>
<keyword evidence="1" id="KW-0732">Signal</keyword>